<dbReference type="AlphaFoldDB" id="A0AAP0HF26"/>
<organism evidence="1 2">
    <name type="scientific">Stephania yunnanensis</name>
    <dbReference type="NCBI Taxonomy" id="152371"/>
    <lineage>
        <taxon>Eukaryota</taxon>
        <taxon>Viridiplantae</taxon>
        <taxon>Streptophyta</taxon>
        <taxon>Embryophyta</taxon>
        <taxon>Tracheophyta</taxon>
        <taxon>Spermatophyta</taxon>
        <taxon>Magnoliopsida</taxon>
        <taxon>Ranunculales</taxon>
        <taxon>Menispermaceae</taxon>
        <taxon>Menispermoideae</taxon>
        <taxon>Cissampelideae</taxon>
        <taxon>Stephania</taxon>
    </lineage>
</organism>
<evidence type="ECO:0000313" key="2">
    <source>
        <dbReference type="Proteomes" id="UP001420932"/>
    </source>
</evidence>
<dbReference type="Proteomes" id="UP001420932">
    <property type="component" value="Unassembled WGS sequence"/>
</dbReference>
<dbReference type="EMBL" id="JBBNAF010000028">
    <property type="protein sequence ID" value="KAK9082347.1"/>
    <property type="molecule type" value="Genomic_DNA"/>
</dbReference>
<name>A0AAP0HF26_9MAGN</name>
<keyword evidence="2" id="KW-1185">Reference proteome</keyword>
<reference evidence="1 2" key="1">
    <citation type="submission" date="2024-01" db="EMBL/GenBank/DDBJ databases">
        <title>Genome assemblies of Stephania.</title>
        <authorList>
            <person name="Yang L."/>
        </authorList>
    </citation>
    <scope>NUCLEOTIDE SEQUENCE [LARGE SCALE GENOMIC DNA]</scope>
    <source>
        <strain evidence="1">YNDBR</strain>
        <tissue evidence="1">Leaf</tissue>
    </source>
</reference>
<accession>A0AAP0HF26</accession>
<gene>
    <name evidence="1" type="ORF">Syun_031901</name>
</gene>
<comment type="caution">
    <text evidence="1">The sequence shown here is derived from an EMBL/GenBank/DDBJ whole genome shotgun (WGS) entry which is preliminary data.</text>
</comment>
<protein>
    <submittedName>
        <fullName evidence="1">Uncharacterized protein</fullName>
    </submittedName>
</protein>
<sequence length="76" mass="8681">MVDGEFLEDQGSIRNHVVEFSERLDSDPVPWRPTLDGLKFQRLGTDQAQWLERDLDEEEIMAALRDLGGERAPGPE</sequence>
<proteinExistence type="predicted"/>
<evidence type="ECO:0000313" key="1">
    <source>
        <dbReference type="EMBL" id="KAK9082347.1"/>
    </source>
</evidence>